<proteinExistence type="predicted"/>
<sequence length="120" mass="13946">EFKLSILSGNVPLVTIKVVIFRLRNSLTNPSNFGYKNGSPSRDIELGNLSREFSVEPDDPTHLVDEMIRHHQDIIKNHLPLRRYLENYEIMVDLLTFMLENRENQSINSLSKGISKFRFS</sequence>
<reference evidence="1" key="1">
    <citation type="journal article" date="2014" name="Front. Microbiol.">
        <title>High frequency of phylogenetically diverse reductive dehalogenase-homologous genes in deep subseafloor sedimentary metagenomes.</title>
        <authorList>
            <person name="Kawai M."/>
            <person name="Futagami T."/>
            <person name="Toyoda A."/>
            <person name="Takaki Y."/>
            <person name="Nishi S."/>
            <person name="Hori S."/>
            <person name="Arai W."/>
            <person name="Tsubouchi T."/>
            <person name="Morono Y."/>
            <person name="Uchiyama I."/>
            <person name="Ito T."/>
            <person name="Fujiyama A."/>
            <person name="Inagaki F."/>
            <person name="Takami H."/>
        </authorList>
    </citation>
    <scope>NUCLEOTIDE SEQUENCE</scope>
    <source>
        <strain evidence="1">Expedition CK06-06</strain>
    </source>
</reference>
<feature type="non-terminal residue" evidence="1">
    <location>
        <position position="1"/>
    </location>
</feature>
<dbReference type="AlphaFoldDB" id="X1DDV8"/>
<dbReference type="EMBL" id="BART01028895">
    <property type="protein sequence ID" value="GAG94606.1"/>
    <property type="molecule type" value="Genomic_DNA"/>
</dbReference>
<name>X1DDV8_9ZZZZ</name>
<organism evidence="1">
    <name type="scientific">marine sediment metagenome</name>
    <dbReference type="NCBI Taxonomy" id="412755"/>
    <lineage>
        <taxon>unclassified sequences</taxon>
        <taxon>metagenomes</taxon>
        <taxon>ecological metagenomes</taxon>
    </lineage>
</organism>
<gene>
    <name evidence="1" type="ORF">S01H4_50832</name>
</gene>
<protein>
    <submittedName>
        <fullName evidence="1">Uncharacterized protein</fullName>
    </submittedName>
</protein>
<comment type="caution">
    <text evidence="1">The sequence shown here is derived from an EMBL/GenBank/DDBJ whole genome shotgun (WGS) entry which is preliminary data.</text>
</comment>
<accession>X1DDV8</accession>
<evidence type="ECO:0000313" key="1">
    <source>
        <dbReference type="EMBL" id="GAG94606.1"/>
    </source>
</evidence>